<sequence length="363" mass="39262">RLGSPTYKLPGLDKHPDSAAQAQASVNQAEASWKSLKSSRNGYPYGLPSTPATATPPLRSQHPRLVATSEAHDPDGFPMSLRLETFQPKGKVSGDAGTGTETRREAGVRLNITARMMAVQAPWNWGKEDSERFFTRHFYRALLQRVFLEKGVIRAPQDVDATITTTTTTTTTVNDENVNTAHGVVGEADRDVESGTGLPSSEATTATTSITSPTPASKTGPGPTSPPLAATGPADGTPIILGTLPKSAYTSFPHYLRAAVSKLANDKLWGPTIHSRNLLSLTDAEIANFEHRFEARKKDLAVVWSLMAFSAGVVESLIVVDRYLWLREQEAVGKEGAWVECVFGPEQSPRNFVVVGVKKQKQK</sequence>
<evidence type="ECO:0000313" key="2">
    <source>
        <dbReference type="Proteomes" id="UP001186974"/>
    </source>
</evidence>
<name>A0ACC3DKD6_9PEZI</name>
<reference evidence="1" key="1">
    <citation type="submission" date="2024-09" db="EMBL/GenBank/DDBJ databases">
        <title>Black Yeasts Isolated from many extreme environments.</title>
        <authorList>
            <person name="Coleine C."/>
            <person name="Stajich J.E."/>
            <person name="Selbmann L."/>
        </authorList>
    </citation>
    <scope>NUCLEOTIDE SEQUENCE</scope>
    <source>
        <strain evidence="1">CCFEE 5737</strain>
    </source>
</reference>
<comment type="caution">
    <text evidence="1">The sequence shown here is derived from an EMBL/GenBank/DDBJ whole genome shotgun (WGS) entry which is preliminary data.</text>
</comment>
<dbReference type="EMBL" id="JAWDJW010003186">
    <property type="protein sequence ID" value="KAK3077129.1"/>
    <property type="molecule type" value="Genomic_DNA"/>
</dbReference>
<protein>
    <submittedName>
        <fullName evidence="1">Uncharacterized protein</fullName>
    </submittedName>
</protein>
<evidence type="ECO:0000313" key="1">
    <source>
        <dbReference type="EMBL" id="KAK3077129.1"/>
    </source>
</evidence>
<dbReference type="Proteomes" id="UP001186974">
    <property type="component" value="Unassembled WGS sequence"/>
</dbReference>
<proteinExistence type="predicted"/>
<keyword evidence="2" id="KW-1185">Reference proteome</keyword>
<organism evidence="1 2">
    <name type="scientific">Coniosporium uncinatum</name>
    <dbReference type="NCBI Taxonomy" id="93489"/>
    <lineage>
        <taxon>Eukaryota</taxon>
        <taxon>Fungi</taxon>
        <taxon>Dikarya</taxon>
        <taxon>Ascomycota</taxon>
        <taxon>Pezizomycotina</taxon>
        <taxon>Dothideomycetes</taxon>
        <taxon>Dothideomycetes incertae sedis</taxon>
        <taxon>Coniosporium</taxon>
    </lineage>
</organism>
<accession>A0ACC3DKD6</accession>
<feature type="non-terminal residue" evidence="1">
    <location>
        <position position="1"/>
    </location>
</feature>
<gene>
    <name evidence="1" type="ORF">LTS18_011147</name>
</gene>